<accession>A0A7G2CGG2</accession>
<gene>
    <name evidence="2" type="ORF">ADEAN_000647100</name>
</gene>
<sequence>MFRSLLLLSTDRPKVQRLFTGALFPEHINKALHQFSVRHNLKSSVWVPKVAFDYALKDYGVYILPSASLCNILMINDNDMQKGEMFLENKDHILVNAYQTSNCTFFENFTKYLVHQAAPDLHKNSGRKELFMFPVDAETGVSITSPTVINRLKEIQRRNNLKSNYWIKYKGPDKRETYYNAQLTQYPGRFNPVWSSNYIPRTYTGQRFPESTRRLMQDRAAHYGYVSRVWITLHEAYNIFQTKFRPEMANEGPVITTNYFTGGLDATSYYCTDQFEESELIFPTSQEISFAVSGVYVPSDKMRGFPVLYAISLGVEKAKNSLEVSPGPSRLGADTSMAEAQRHREFKEYTATYDHLSLFGVPTSLQEPILRANLGVTLRRECILRGFSTRHFISTRKIIECGFRVKSGEQGIVGKGHPSHLWGQAWLESDVWFNFSQLEEPIVALQLLHRPPTHLFTSQPLHGSHALNCCRLQILRDFPTSYWVPEWIIILSRWRLNPGATGVSYNAQPQGGASFFSFGTVLYNVAEIQNVSESDIRFVLNYRPADEQGRPYLRGARALMCIRALERQYTSPLWICLEAQSNHFLESCKLRPWEGGERPTALRRGALKSPPFVVVARRHFVNEEELVFSEGETLRDFLTVTPPSDQPSTKARRSAEFYVTRSFFKQPPQFTPNVLTSVAPYETLEEEEWE</sequence>
<feature type="domain" description="Trypanosoma Tc-38 (p38) protein" evidence="1">
    <location>
        <begin position="19"/>
        <end position="102"/>
    </location>
</feature>
<organism evidence="2 3">
    <name type="scientific">Angomonas deanei</name>
    <dbReference type="NCBI Taxonomy" id="59799"/>
    <lineage>
        <taxon>Eukaryota</taxon>
        <taxon>Discoba</taxon>
        <taxon>Euglenozoa</taxon>
        <taxon>Kinetoplastea</taxon>
        <taxon>Metakinetoplastina</taxon>
        <taxon>Trypanosomatida</taxon>
        <taxon>Trypanosomatidae</taxon>
        <taxon>Strigomonadinae</taxon>
        <taxon>Angomonas</taxon>
    </lineage>
</organism>
<dbReference type="VEuPathDB" id="TriTrypDB:ADEAN_000647100"/>
<name>A0A7G2CGG2_9TRYP</name>
<dbReference type="EMBL" id="LR877156">
    <property type="protein sequence ID" value="CAD2218978.1"/>
    <property type="molecule type" value="Genomic_DNA"/>
</dbReference>
<reference evidence="2 3" key="1">
    <citation type="submission" date="2020-08" db="EMBL/GenBank/DDBJ databases">
        <authorList>
            <person name="Newling K."/>
            <person name="Davey J."/>
            <person name="Forrester S."/>
        </authorList>
    </citation>
    <scope>NUCLEOTIDE SEQUENCE [LARGE SCALE GENOMIC DNA]</scope>
    <source>
        <strain evidence="3">Crithidia deanei Carvalho (ATCC PRA-265)</strain>
    </source>
</reference>
<dbReference type="Pfam" id="PF20054">
    <property type="entry name" value="Tc-38"/>
    <property type="match status" value="1"/>
</dbReference>
<dbReference type="Proteomes" id="UP000515908">
    <property type="component" value="Chromosome 12"/>
</dbReference>
<keyword evidence="3" id="KW-1185">Reference proteome</keyword>
<evidence type="ECO:0000313" key="3">
    <source>
        <dbReference type="Proteomes" id="UP000515908"/>
    </source>
</evidence>
<dbReference type="InterPro" id="IPR045399">
    <property type="entry name" value="Tc-38"/>
</dbReference>
<protein>
    <recommendedName>
        <fullName evidence="1">Trypanosoma Tc-38 (p38) protein domain-containing protein</fullName>
    </recommendedName>
</protein>
<evidence type="ECO:0000313" key="2">
    <source>
        <dbReference type="EMBL" id="CAD2218978.1"/>
    </source>
</evidence>
<proteinExistence type="predicted"/>
<dbReference type="AlphaFoldDB" id="A0A7G2CGG2"/>
<evidence type="ECO:0000259" key="1">
    <source>
        <dbReference type="Pfam" id="PF20054"/>
    </source>
</evidence>